<accession>A0A9J6CJI5</accession>
<comment type="caution">
    <text evidence="2">The sequence shown here is derived from an EMBL/GenBank/DDBJ whole genome shotgun (WGS) entry which is preliminary data.</text>
</comment>
<feature type="region of interest" description="Disordered" evidence="1">
    <location>
        <begin position="1"/>
        <end position="23"/>
    </location>
</feature>
<evidence type="ECO:0000313" key="2">
    <source>
        <dbReference type="EMBL" id="KAG5682377.1"/>
    </source>
</evidence>
<dbReference type="Proteomes" id="UP001107558">
    <property type="component" value="Chromosome 1"/>
</dbReference>
<reference evidence="2" key="1">
    <citation type="submission" date="2021-03" db="EMBL/GenBank/DDBJ databases">
        <title>Chromosome level genome of the anhydrobiotic midge Polypedilum vanderplanki.</title>
        <authorList>
            <person name="Yoshida Y."/>
            <person name="Kikawada T."/>
            <person name="Gusev O."/>
        </authorList>
    </citation>
    <scope>NUCLEOTIDE SEQUENCE</scope>
    <source>
        <strain evidence="2">NIAS01</strain>
        <tissue evidence="2">Whole body or cell culture</tissue>
    </source>
</reference>
<dbReference type="OrthoDB" id="7697586at2759"/>
<gene>
    <name evidence="2" type="ORF">PVAND_011733</name>
</gene>
<organism evidence="2 3">
    <name type="scientific">Polypedilum vanderplanki</name>
    <name type="common">Sleeping chironomid midge</name>
    <dbReference type="NCBI Taxonomy" id="319348"/>
    <lineage>
        <taxon>Eukaryota</taxon>
        <taxon>Metazoa</taxon>
        <taxon>Ecdysozoa</taxon>
        <taxon>Arthropoda</taxon>
        <taxon>Hexapoda</taxon>
        <taxon>Insecta</taxon>
        <taxon>Pterygota</taxon>
        <taxon>Neoptera</taxon>
        <taxon>Endopterygota</taxon>
        <taxon>Diptera</taxon>
        <taxon>Nematocera</taxon>
        <taxon>Chironomoidea</taxon>
        <taxon>Chironomidae</taxon>
        <taxon>Chironominae</taxon>
        <taxon>Polypedilum</taxon>
        <taxon>Polypedilum</taxon>
    </lineage>
</organism>
<name>A0A9J6CJI5_POLVA</name>
<sequence>MDQQNDVKVTNEKNNNNDKATTLNTTVTTASVLSIANNNHHQPTPPPTIIKKYDLSGPFIKKDRRQISSRFNVNKQTCEIESLPQLKGKY</sequence>
<protein>
    <submittedName>
        <fullName evidence="2">Uncharacterized protein</fullName>
    </submittedName>
</protein>
<proteinExistence type="predicted"/>
<feature type="compositionally biased region" description="Polar residues" evidence="1">
    <location>
        <begin position="1"/>
        <end position="19"/>
    </location>
</feature>
<dbReference type="EMBL" id="JADBJN010000001">
    <property type="protein sequence ID" value="KAG5682377.1"/>
    <property type="molecule type" value="Genomic_DNA"/>
</dbReference>
<evidence type="ECO:0000256" key="1">
    <source>
        <dbReference type="SAM" id="MobiDB-lite"/>
    </source>
</evidence>
<keyword evidence="3" id="KW-1185">Reference proteome</keyword>
<dbReference type="AlphaFoldDB" id="A0A9J6CJI5"/>
<evidence type="ECO:0000313" key="3">
    <source>
        <dbReference type="Proteomes" id="UP001107558"/>
    </source>
</evidence>